<feature type="transmembrane region" description="Helical" evidence="9">
    <location>
        <begin position="12"/>
        <end position="31"/>
    </location>
</feature>
<reference evidence="11 12" key="1">
    <citation type="journal article" date="2004" name="Extremophiles">
        <title>Halobacillus locisalis sp. nov., a halophilic bacterium isolated from a marine solar saltern of the Yellow Sea in Korea.</title>
        <authorList>
            <person name="Yoon J.H."/>
            <person name="Kang K.H."/>
            <person name="Oh T.K."/>
            <person name="Park Y.H."/>
        </authorList>
    </citation>
    <scope>NUCLEOTIDE SEQUENCE [LARGE SCALE GENOMIC DNA]</scope>
    <source>
        <strain evidence="11 12">KCTC 3788</strain>
    </source>
</reference>
<dbReference type="NCBIfam" id="TIGR02901">
    <property type="entry name" value="QoxD"/>
    <property type="match status" value="1"/>
</dbReference>
<dbReference type="Pfam" id="PF03626">
    <property type="entry name" value="COX4_pro"/>
    <property type="match status" value="1"/>
</dbReference>
<evidence type="ECO:0000256" key="10">
    <source>
        <dbReference type="SAM" id="MobiDB-lite"/>
    </source>
</evidence>
<comment type="catalytic activity">
    <reaction evidence="1 9">
        <text>2 a quinol + O2 = 2 a quinone + 2 H2O</text>
        <dbReference type="Rhea" id="RHEA:55376"/>
        <dbReference type="ChEBI" id="CHEBI:15377"/>
        <dbReference type="ChEBI" id="CHEBI:15379"/>
        <dbReference type="ChEBI" id="CHEBI:24646"/>
        <dbReference type="ChEBI" id="CHEBI:132124"/>
    </reaction>
</comment>
<protein>
    <recommendedName>
        <fullName evidence="9">Quinol oxidase subunit 4</fullName>
        <ecNumber evidence="9">1.10.3.-</ecNumber>
    </recommendedName>
</protein>
<name>A0A838CW08_9BACI</name>
<feature type="region of interest" description="Disordered" evidence="10">
    <location>
        <begin position="104"/>
        <end position="123"/>
    </location>
</feature>
<keyword evidence="4 9" id="KW-1003">Cell membrane</keyword>
<comment type="caution">
    <text evidence="11">The sequence shown here is derived from an EMBL/GenBank/DDBJ whole genome shotgun (WGS) entry which is preliminary data.</text>
</comment>
<sequence length="123" mass="13065">MASSNKRVPTNHVIGFVLSLAMTLVAAWAAIGSDLPVSWVIIGIMILALLQAGVQLFMFMHVTEASSGNGHVPWNMMFHGFALAGIIVAGSLFTMSFGFDHDGHGGGGGDHQQHEEQQDHSGH</sequence>
<evidence type="ECO:0000256" key="1">
    <source>
        <dbReference type="ARBA" id="ARBA00000725"/>
    </source>
</evidence>
<evidence type="ECO:0000256" key="6">
    <source>
        <dbReference type="ARBA" id="ARBA00022989"/>
    </source>
</evidence>
<keyword evidence="12" id="KW-1185">Reference proteome</keyword>
<dbReference type="InterPro" id="IPR050968">
    <property type="entry name" value="Cytochrome_c_oxidase_bac_sub4"/>
</dbReference>
<evidence type="ECO:0000256" key="8">
    <source>
        <dbReference type="ARBA" id="ARBA00023136"/>
    </source>
</evidence>
<dbReference type="EMBL" id="JACEFG010000003">
    <property type="protein sequence ID" value="MBA2176114.1"/>
    <property type="molecule type" value="Genomic_DNA"/>
</dbReference>
<keyword evidence="7 9" id="KW-0560">Oxidoreductase</keyword>
<keyword evidence="5 9" id="KW-0812">Transmembrane</keyword>
<feature type="transmembrane region" description="Helical" evidence="9">
    <location>
        <begin position="80"/>
        <end position="99"/>
    </location>
</feature>
<dbReference type="GO" id="GO:0005886">
    <property type="term" value="C:plasma membrane"/>
    <property type="evidence" value="ECO:0007669"/>
    <property type="project" value="UniProtKB-SubCell"/>
</dbReference>
<feature type="compositionally biased region" description="Basic and acidic residues" evidence="10">
    <location>
        <begin position="111"/>
        <end position="123"/>
    </location>
</feature>
<evidence type="ECO:0000256" key="4">
    <source>
        <dbReference type="ARBA" id="ARBA00022475"/>
    </source>
</evidence>
<keyword evidence="8 9" id="KW-0472">Membrane</keyword>
<dbReference type="PANTHER" id="PTHR36835">
    <property type="entry name" value="CYTOCHROME BO(3) UBIQUINOL OXIDASE SUBUNIT 4"/>
    <property type="match status" value="1"/>
</dbReference>
<evidence type="ECO:0000256" key="3">
    <source>
        <dbReference type="ARBA" id="ARBA00008079"/>
    </source>
</evidence>
<evidence type="ECO:0000256" key="2">
    <source>
        <dbReference type="ARBA" id="ARBA00004651"/>
    </source>
</evidence>
<dbReference type="GO" id="GO:0016682">
    <property type="term" value="F:oxidoreductase activity, acting on diphenols and related substances as donors, oxygen as acceptor"/>
    <property type="evidence" value="ECO:0007669"/>
    <property type="project" value="UniProtKB-UniRule"/>
</dbReference>
<dbReference type="GO" id="GO:0042773">
    <property type="term" value="P:ATP synthesis coupled electron transport"/>
    <property type="evidence" value="ECO:0007669"/>
    <property type="project" value="UniProtKB-UniRule"/>
</dbReference>
<gene>
    <name evidence="11" type="primary">qoxD</name>
    <name evidence="11" type="ORF">H0266_14550</name>
</gene>
<evidence type="ECO:0000256" key="5">
    <source>
        <dbReference type="ARBA" id="ARBA00022692"/>
    </source>
</evidence>
<accession>A0A838CW08</accession>
<dbReference type="Proteomes" id="UP000571017">
    <property type="component" value="Unassembled WGS sequence"/>
</dbReference>
<comment type="function">
    <text evidence="9">Catalyzes quinol oxidation with the concomitant reduction of oxygen to water.</text>
</comment>
<dbReference type="GO" id="GO:0015078">
    <property type="term" value="F:proton transmembrane transporter activity"/>
    <property type="evidence" value="ECO:0007669"/>
    <property type="project" value="TreeGrafter"/>
</dbReference>
<comment type="similarity">
    <text evidence="3 9">Belongs to the cytochrome c oxidase bacterial subunit 4 family.</text>
</comment>
<feature type="transmembrane region" description="Helical" evidence="9">
    <location>
        <begin position="37"/>
        <end position="59"/>
    </location>
</feature>
<dbReference type="InterPro" id="IPR014250">
    <property type="entry name" value="QoxD"/>
</dbReference>
<dbReference type="GO" id="GO:0019646">
    <property type="term" value="P:aerobic electron transport chain"/>
    <property type="evidence" value="ECO:0007669"/>
    <property type="project" value="TreeGrafter"/>
</dbReference>
<keyword evidence="6 9" id="KW-1133">Transmembrane helix</keyword>
<dbReference type="GO" id="GO:0009486">
    <property type="term" value="F:cytochrome bo3 ubiquinol oxidase activity"/>
    <property type="evidence" value="ECO:0007669"/>
    <property type="project" value="TreeGrafter"/>
</dbReference>
<dbReference type="PANTHER" id="PTHR36835:SF1">
    <property type="entry name" value="CYTOCHROME BO(3) UBIQUINOL OXIDASE SUBUNIT 4"/>
    <property type="match status" value="1"/>
</dbReference>
<dbReference type="GO" id="GO:0015990">
    <property type="term" value="P:electron transport coupled proton transport"/>
    <property type="evidence" value="ECO:0007669"/>
    <property type="project" value="TreeGrafter"/>
</dbReference>
<proteinExistence type="inferred from homology"/>
<evidence type="ECO:0000256" key="7">
    <source>
        <dbReference type="ARBA" id="ARBA00023002"/>
    </source>
</evidence>
<evidence type="ECO:0000313" key="12">
    <source>
        <dbReference type="Proteomes" id="UP000571017"/>
    </source>
</evidence>
<dbReference type="RefSeq" id="WP_181473150.1">
    <property type="nucleotide sequence ID" value="NZ_JACEFG010000003.1"/>
</dbReference>
<dbReference type="EC" id="1.10.3.-" evidence="9"/>
<dbReference type="GO" id="GO:0009319">
    <property type="term" value="C:cytochrome o ubiquinol oxidase complex"/>
    <property type="evidence" value="ECO:0007669"/>
    <property type="project" value="TreeGrafter"/>
</dbReference>
<comment type="subcellular location">
    <subcellularLocation>
        <location evidence="2 9">Cell membrane</location>
        <topology evidence="2 9">Multi-pass membrane protein</topology>
    </subcellularLocation>
</comment>
<organism evidence="11 12">
    <name type="scientific">Halobacillus locisalis</name>
    <dbReference type="NCBI Taxonomy" id="220753"/>
    <lineage>
        <taxon>Bacteria</taxon>
        <taxon>Bacillati</taxon>
        <taxon>Bacillota</taxon>
        <taxon>Bacilli</taxon>
        <taxon>Bacillales</taxon>
        <taxon>Bacillaceae</taxon>
        <taxon>Halobacillus</taxon>
    </lineage>
</organism>
<evidence type="ECO:0000313" key="11">
    <source>
        <dbReference type="EMBL" id="MBA2176114.1"/>
    </source>
</evidence>
<evidence type="ECO:0000256" key="9">
    <source>
        <dbReference type="RuleBase" id="RU367153"/>
    </source>
</evidence>
<dbReference type="AlphaFoldDB" id="A0A838CW08"/>
<dbReference type="InterPro" id="IPR005171">
    <property type="entry name" value="Cyt_c_oxidase_su4_prok"/>
</dbReference>